<evidence type="ECO:0000313" key="6">
    <source>
        <dbReference type="Proteomes" id="UP000288805"/>
    </source>
</evidence>
<dbReference type="FunFam" id="3.80.10.10:FF:000383">
    <property type="entry name" value="Leucine-rich repeat receptor protein kinase EMS1"/>
    <property type="match status" value="1"/>
</dbReference>
<keyword evidence="5" id="KW-0418">Kinase</keyword>
<dbReference type="SUPFAM" id="SSF52058">
    <property type="entry name" value="L domain-like"/>
    <property type="match status" value="1"/>
</dbReference>
<evidence type="ECO:0000256" key="3">
    <source>
        <dbReference type="ARBA" id="ARBA00022737"/>
    </source>
</evidence>
<proteinExistence type="predicted"/>
<feature type="transmembrane region" description="Helical" evidence="4">
    <location>
        <begin position="30"/>
        <end position="49"/>
    </location>
</feature>
<comment type="subcellular location">
    <subcellularLocation>
        <location evidence="1">Cell envelope</location>
    </subcellularLocation>
</comment>
<reference evidence="5 6" key="1">
    <citation type="journal article" date="2018" name="PLoS Genet.">
        <title>Population sequencing reveals clonal diversity and ancestral inbreeding in the grapevine cultivar Chardonnay.</title>
        <authorList>
            <person name="Roach M.J."/>
            <person name="Johnson D.L."/>
            <person name="Bohlmann J."/>
            <person name="van Vuuren H.J."/>
            <person name="Jones S.J."/>
            <person name="Pretorius I.S."/>
            <person name="Schmidt S.A."/>
            <person name="Borneman A.R."/>
        </authorList>
    </citation>
    <scope>NUCLEOTIDE SEQUENCE [LARGE SCALE GENOMIC DNA]</scope>
    <source>
        <strain evidence="6">cv. Chardonnay</strain>
        <tissue evidence="5">Leaf</tissue>
    </source>
</reference>
<dbReference type="InterPro" id="IPR051848">
    <property type="entry name" value="PGIP"/>
</dbReference>
<keyword evidence="4" id="KW-0812">Transmembrane</keyword>
<evidence type="ECO:0000256" key="2">
    <source>
        <dbReference type="ARBA" id="ARBA00022614"/>
    </source>
</evidence>
<feature type="transmembrane region" description="Helical" evidence="4">
    <location>
        <begin position="91"/>
        <end position="114"/>
    </location>
</feature>
<keyword evidence="5" id="KW-0808">Transferase</keyword>
<dbReference type="GO" id="GO:0016301">
    <property type="term" value="F:kinase activity"/>
    <property type="evidence" value="ECO:0007669"/>
    <property type="project" value="UniProtKB-KW"/>
</dbReference>
<dbReference type="EMBL" id="QGNW01000747">
    <property type="protein sequence ID" value="RVW63191.1"/>
    <property type="molecule type" value="Genomic_DNA"/>
</dbReference>
<dbReference type="InterPro" id="IPR001611">
    <property type="entry name" value="Leu-rich_rpt"/>
</dbReference>
<gene>
    <name evidence="5" type="primary">IMK2_0</name>
    <name evidence="5" type="ORF">CK203_055668</name>
</gene>
<evidence type="ECO:0000256" key="4">
    <source>
        <dbReference type="SAM" id="Phobius"/>
    </source>
</evidence>
<evidence type="ECO:0000313" key="5">
    <source>
        <dbReference type="EMBL" id="RVW63191.1"/>
    </source>
</evidence>
<protein>
    <submittedName>
        <fullName evidence="5">Leucine-rich repeat receptor-like protein kinase IMK2</fullName>
    </submittedName>
</protein>
<dbReference type="PANTHER" id="PTHR48059">
    <property type="entry name" value="POLYGALACTURONASE INHIBITOR 1"/>
    <property type="match status" value="1"/>
</dbReference>
<evidence type="ECO:0000256" key="1">
    <source>
        <dbReference type="ARBA" id="ARBA00004196"/>
    </source>
</evidence>
<keyword evidence="4" id="KW-0472">Membrane</keyword>
<dbReference type="InterPro" id="IPR032675">
    <property type="entry name" value="LRR_dom_sf"/>
</dbReference>
<accession>A0A438FTC3</accession>
<sequence>MVEEMGDLCLISDNKKKKWKSHPRDKFKSFLFNHLFLLVQVLLLTFPLVSGHPWDGVVVTQADYQALKALKHEFVDLKGVLSTWNDSVWKLVLVSCKHSGGLVSMTIFLLALSLRSLGFLPNLRGVYLFNNRLSGSVPPSIGYCLLLQTLDVSNNLLTGTIPPSLANSTKLYRLNLSFNSFFGSIPVSLTQSHSLIFLALQHNNLSGSIPNTWGGTGKNVYQLQTLTLDQNRISGDIPISLSKLGKLEGIF</sequence>
<keyword evidence="5" id="KW-0675">Receptor</keyword>
<dbReference type="AlphaFoldDB" id="A0A438FTC3"/>
<name>A0A438FTC3_VITVI</name>
<keyword evidence="2" id="KW-0433">Leucine-rich repeat</keyword>
<dbReference type="PANTHER" id="PTHR48059:SF30">
    <property type="entry name" value="OS06G0587000 PROTEIN"/>
    <property type="match status" value="1"/>
</dbReference>
<comment type="caution">
    <text evidence="5">The sequence shown here is derived from an EMBL/GenBank/DDBJ whole genome shotgun (WGS) entry which is preliminary data.</text>
</comment>
<keyword evidence="4" id="KW-1133">Transmembrane helix</keyword>
<dbReference type="Proteomes" id="UP000288805">
    <property type="component" value="Unassembled WGS sequence"/>
</dbReference>
<keyword evidence="3" id="KW-0677">Repeat</keyword>
<dbReference type="Pfam" id="PF00560">
    <property type="entry name" value="LRR_1"/>
    <property type="match status" value="5"/>
</dbReference>
<dbReference type="Gene3D" id="3.80.10.10">
    <property type="entry name" value="Ribonuclease Inhibitor"/>
    <property type="match status" value="1"/>
</dbReference>
<organism evidence="5 6">
    <name type="scientific">Vitis vinifera</name>
    <name type="common">Grape</name>
    <dbReference type="NCBI Taxonomy" id="29760"/>
    <lineage>
        <taxon>Eukaryota</taxon>
        <taxon>Viridiplantae</taxon>
        <taxon>Streptophyta</taxon>
        <taxon>Embryophyta</taxon>
        <taxon>Tracheophyta</taxon>
        <taxon>Spermatophyta</taxon>
        <taxon>Magnoliopsida</taxon>
        <taxon>eudicotyledons</taxon>
        <taxon>Gunneridae</taxon>
        <taxon>Pentapetalae</taxon>
        <taxon>rosids</taxon>
        <taxon>Vitales</taxon>
        <taxon>Vitaceae</taxon>
        <taxon>Viteae</taxon>
        <taxon>Vitis</taxon>
    </lineage>
</organism>